<dbReference type="InterPro" id="IPR019741">
    <property type="entry name" value="Galactokinase_CS"/>
</dbReference>
<keyword evidence="5" id="KW-0547">Nucleotide-binding</keyword>
<dbReference type="InterPro" id="IPR013750">
    <property type="entry name" value="GHMP_kinase_C_dom"/>
</dbReference>
<evidence type="ECO:0000259" key="14">
    <source>
        <dbReference type="Pfam" id="PF10509"/>
    </source>
</evidence>
<dbReference type="InterPro" id="IPR019539">
    <property type="entry name" value="GalKase_N"/>
</dbReference>
<dbReference type="Gene3D" id="3.30.230.10">
    <property type="match status" value="1"/>
</dbReference>
<feature type="domain" description="GHMP kinase C-terminal" evidence="13">
    <location>
        <begin position="318"/>
        <end position="393"/>
    </location>
</feature>
<dbReference type="Pfam" id="PF10509">
    <property type="entry name" value="GalKase_gal_bdg"/>
    <property type="match status" value="1"/>
</dbReference>
<dbReference type="PRINTS" id="PR00473">
    <property type="entry name" value="GALCTOKINASE"/>
</dbReference>
<keyword evidence="9" id="KW-0299">Galactose metabolism</keyword>
<dbReference type="PRINTS" id="PR00959">
    <property type="entry name" value="MEVGALKINASE"/>
</dbReference>
<keyword evidence="4" id="KW-0479">Metal-binding</keyword>
<gene>
    <name evidence="15" type="primary">galK</name>
    <name evidence="15" type="ORF">LEP1GSC125_1168</name>
</gene>
<dbReference type="GO" id="GO:0046872">
    <property type="term" value="F:metal ion binding"/>
    <property type="evidence" value="ECO:0007669"/>
    <property type="project" value="UniProtKB-KW"/>
</dbReference>
<evidence type="ECO:0000259" key="12">
    <source>
        <dbReference type="Pfam" id="PF00288"/>
    </source>
</evidence>
<organism evidence="15 16">
    <name type="scientific">Leptospira mayottensis 200901122</name>
    <dbReference type="NCBI Taxonomy" id="1193010"/>
    <lineage>
        <taxon>Bacteria</taxon>
        <taxon>Pseudomonadati</taxon>
        <taxon>Spirochaetota</taxon>
        <taxon>Spirochaetia</taxon>
        <taxon>Leptospirales</taxon>
        <taxon>Leptospiraceae</taxon>
        <taxon>Leptospira</taxon>
    </lineage>
</organism>
<dbReference type="InterPro" id="IPR006206">
    <property type="entry name" value="Mevalonate/galactokinase"/>
</dbReference>
<dbReference type="FunFam" id="3.30.70.890:FF:000001">
    <property type="entry name" value="Galactokinase"/>
    <property type="match status" value="1"/>
</dbReference>
<keyword evidence="2" id="KW-0963">Cytoplasm</keyword>
<evidence type="ECO:0000256" key="9">
    <source>
        <dbReference type="ARBA" id="ARBA00023144"/>
    </source>
</evidence>
<dbReference type="InterPro" id="IPR000705">
    <property type="entry name" value="Galactokinase"/>
</dbReference>
<dbReference type="PROSITE" id="PS00627">
    <property type="entry name" value="GHMP_KINASES_ATP"/>
    <property type="match status" value="1"/>
</dbReference>
<keyword evidence="3 15" id="KW-0808">Transferase</keyword>
<evidence type="ECO:0000313" key="16">
    <source>
        <dbReference type="Proteomes" id="UP000001343"/>
    </source>
</evidence>
<dbReference type="GO" id="GO:0005524">
    <property type="term" value="F:ATP binding"/>
    <property type="evidence" value="ECO:0007669"/>
    <property type="project" value="UniProtKB-UniRule"/>
</dbReference>
<evidence type="ECO:0000256" key="3">
    <source>
        <dbReference type="ARBA" id="ARBA00022679"/>
    </source>
</evidence>
<dbReference type="FunFam" id="3.30.230.10:FF:000017">
    <property type="entry name" value="Galactokinase"/>
    <property type="match status" value="1"/>
</dbReference>
<keyword evidence="8" id="KW-0460">Magnesium</keyword>
<evidence type="ECO:0000256" key="4">
    <source>
        <dbReference type="ARBA" id="ARBA00022723"/>
    </source>
</evidence>
<accession>A0AA87MSX8</accession>
<dbReference type="InterPro" id="IPR006204">
    <property type="entry name" value="GHMP_kinase_N_dom"/>
</dbReference>
<dbReference type="AlphaFoldDB" id="A0AA87MSX8"/>
<dbReference type="InterPro" id="IPR014721">
    <property type="entry name" value="Ribsml_uS5_D2-typ_fold_subgr"/>
</dbReference>
<sequence>MTFKVSRFFVLGNYDAKGGEGLTRTKLFNNVFGISKKDRMNQENLTKILKSEFPSDGGNIRFFSAPGRINIIGEHVDYAGGIVLPAAIDFSIRIAIRKNKEQKFRIYSVFSGEKVETESIVFDSKRPWINYVYGVIEEFRKLNFISDFFDLVVWGNIPQGAGLSSSAAFEVAVAFALCEIHDWKLSREEIALLGQRAENHFVGVNCGIMDQFVISIAKEGFCIALDTESLRYDFHEMNLEGCEFYLIDSKVKHSLKDSDYNRRRKEVESAFHKIKKHKPSIRTLYQAGPEDLEKDLNEIEIKRAMHVIGERLRTSKVIENLKSGNAKTVGEVLFECHDSLSKNYEVSCDETDFIVEELKVQGTLGARMIGGGFGGCILILDKAGRKNTLFERIKTRHFGKFGIEPELYSVRISDGVREF</sequence>
<evidence type="ECO:0000256" key="2">
    <source>
        <dbReference type="ARBA" id="ARBA00022490"/>
    </source>
</evidence>
<feature type="domain" description="Galactokinase N-terminal" evidence="14">
    <location>
        <begin position="61"/>
        <end position="98"/>
    </location>
</feature>
<proteinExistence type="inferred from homology"/>
<dbReference type="EMBL" id="AKWM02000022">
    <property type="protein sequence ID" value="EKS01232.1"/>
    <property type="molecule type" value="Genomic_DNA"/>
</dbReference>
<dbReference type="InterPro" id="IPR006203">
    <property type="entry name" value="GHMP_knse_ATP-bd_CS"/>
</dbReference>
<evidence type="ECO:0000256" key="8">
    <source>
        <dbReference type="ARBA" id="ARBA00022842"/>
    </source>
</evidence>
<keyword evidence="6" id="KW-0418">Kinase</keyword>
<dbReference type="GO" id="GO:0006012">
    <property type="term" value="P:galactose metabolic process"/>
    <property type="evidence" value="ECO:0007669"/>
    <property type="project" value="UniProtKB-UniRule"/>
</dbReference>
<dbReference type="Pfam" id="PF00288">
    <property type="entry name" value="GHMP_kinases_N"/>
    <property type="match status" value="1"/>
</dbReference>
<comment type="caution">
    <text evidence="15">The sequence shown here is derived from an EMBL/GenBank/DDBJ whole genome shotgun (WGS) entry which is preliminary data.</text>
</comment>
<dbReference type="PANTHER" id="PTHR10457:SF7">
    <property type="entry name" value="GALACTOKINASE-RELATED"/>
    <property type="match status" value="1"/>
</dbReference>
<dbReference type="Gene3D" id="3.30.70.890">
    <property type="entry name" value="GHMP kinase, C-terminal domain"/>
    <property type="match status" value="1"/>
</dbReference>
<evidence type="ECO:0000256" key="1">
    <source>
        <dbReference type="ARBA" id="ARBA00006566"/>
    </source>
</evidence>
<dbReference type="Proteomes" id="UP000001343">
    <property type="component" value="Unassembled WGS sequence"/>
</dbReference>
<evidence type="ECO:0000256" key="10">
    <source>
        <dbReference type="ARBA" id="ARBA00023277"/>
    </source>
</evidence>
<comment type="similarity">
    <text evidence="1">Belongs to the GHMP kinase family. GalK subfamily.</text>
</comment>
<dbReference type="GO" id="GO:0004335">
    <property type="term" value="F:galactokinase activity"/>
    <property type="evidence" value="ECO:0007669"/>
    <property type="project" value="UniProtKB-UniRule"/>
</dbReference>
<evidence type="ECO:0000256" key="6">
    <source>
        <dbReference type="ARBA" id="ARBA00022777"/>
    </source>
</evidence>
<evidence type="ECO:0000256" key="7">
    <source>
        <dbReference type="ARBA" id="ARBA00022840"/>
    </source>
</evidence>
<reference evidence="15 16" key="1">
    <citation type="journal article" date="2014" name="Int. J. Syst. Evol. Microbiol.">
        <title>Leptospira mayottensis sp. nov., a pathogenic species of the genus Leptospira isolated from humans.</title>
        <authorList>
            <person name="Bourhy P."/>
            <person name="Collet L."/>
            <person name="Brisse S."/>
            <person name="Picardeau M."/>
        </authorList>
    </citation>
    <scope>NUCLEOTIDE SEQUENCE [LARGE SCALE GENOMIC DNA]</scope>
    <source>
        <strain evidence="15 16">200901122</strain>
    </source>
</reference>
<name>A0AA87MSX8_9LEPT</name>
<dbReference type="Pfam" id="PF08544">
    <property type="entry name" value="GHMP_kinases_C"/>
    <property type="match status" value="1"/>
</dbReference>
<dbReference type="InterPro" id="IPR020568">
    <property type="entry name" value="Ribosomal_Su5_D2-typ_SF"/>
</dbReference>
<feature type="domain" description="GHMP kinase N-terminal" evidence="12">
    <location>
        <begin position="130"/>
        <end position="214"/>
    </location>
</feature>
<dbReference type="PROSITE" id="PS00106">
    <property type="entry name" value="GALACTOKINASE"/>
    <property type="match status" value="1"/>
</dbReference>
<dbReference type="PANTHER" id="PTHR10457">
    <property type="entry name" value="MEVALONATE KINASE/GALACTOKINASE"/>
    <property type="match status" value="1"/>
</dbReference>
<keyword evidence="10" id="KW-0119">Carbohydrate metabolism</keyword>
<dbReference type="InterPro" id="IPR036554">
    <property type="entry name" value="GHMP_kinase_C_sf"/>
</dbReference>
<keyword evidence="7" id="KW-0067">ATP-binding</keyword>
<dbReference type="SUPFAM" id="SSF55060">
    <property type="entry name" value="GHMP Kinase, C-terminal domain"/>
    <property type="match status" value="1"/>
</dbReference>
<protein>
    <recommendedName>
        <fullName evidence="11">Galactokinase</fullName>
        <ecNumber evidence="11">2.7.1.6</ecNumber>
    </recommendedName>
</protein>
<evidence type="ECO:0000256" key="5">
    <source>
        <dbReference type="ARBA" id="ARBA00022741"/>
    </source>
</evidence>
<evidence type="ECO:0000313" key="15">
    <source>
        <dbReference type="EMBL" id="EKS01232.1"/>
    </source>
</evidence>
<dbReference type="NCBIfam" id="TIGR00131">
    <property type="entry name" value="gal_kin"/>
    <property type="match status" value="1"/>
</dbReference>
<dbReference type="PIRSF" id="PIRSF000530">
    <property type="entry name" value="Galactokinase"/>
    <property type="match status" value="1"/>
</dbReference>
<dbReference type="EC" id="2.7.1.6" evidence="11"/>
<dbReference type="GO" id="GO:0005829">
    <property type="term" value="C:cytosol"/>
    <property type="evidence" value="ECO:0007669"/>
    <property type="project" value="TreeGrafter"/>
</dbReference>
<evidence type="ECO:0000259" key="13">
    <source>
        <dbReference type="Pfam" id="PF08544"/>
    </source>
</evidence>
<evidence type="ECO:0000256" key="11">
    <source>
        <dbReference type="NCBIfam" id="TIGR00131"/>
    </source>
</evidence>
<dbReference type="SUPFAM" id="SSF54211">
    <property type="entry name" value="Ribosomal protein S5 domain 2-like"/>
    <property type="match status" value="1"/>
</dbReference>